<sequence>MAMTREEQKEIRELKKLIPIELRRQRKEFDLQFAHGYLYRFEGDFLYYAILSIPTNRIGDLSISIFVKPWVLNELYWAVQEMDLEEMRAQPKSFHVRGAFTMNDIFYQGKSIPYDKDNFEYSVHEALVLFDENIVEHKKYLKDIHILTEEMKAYNVSNLTKALVLCYEEKYKEALDILEQEGTISDLYTHSDATGTTAKDYLRQYLKQKIADNQ</sequence>
<evidence type="ECO:0000313" key="2">
    <source>
        <dbReference type="Proteomes" id="UP000673375"/>
    </source>
</evidence>
<dbReference type="RefSeq" id="WP_209555949.1">
    <property type="nucleotide sequence ID" value="NZ_JAEDXU010000001.1"/>
</dbReference>
<keyword evidence="2" id="KW-1185">Reference proteome</keyword>
<proteinExistence type="predicted"/>
<accession>A0ABS4CEV9</accession>
<organism evidence="1 2">
    <name type="scientific">Enterococcus larvae</name>
    <dbReference type="NCBI Taxonomy" id="2794352"/>
    <lineage>
        <taxon>Bacteria</taxon>
        <taxon>Bacillati</taxon>
        <taxon>Bacillota</taxon>
        <taxon>Bacilli</taxon>
        <taxon>Lactobacillales</taxon>
        <taxon>Enterococcaceae</taxon>
        <taxon>Enterococcus</taxon>
    </lineage>
</organism>
<name>A0ABS4CEV9_9ENTE</name>
<evidence type="ECO:0000313" key="1">
    <source>
        <dbReference type="EMBL" id="MBP1045166.1"/>
    </source>
</evidence>
<reference evidence="1 2" key="1">
    <citation type="submission" date="2020-12" db="EMBL/GenBank/DDBJ databases">
        <title>Vagococcus allomyrinae sp. nov. and Enterococcus lavae sp. nov., isolated from the larvae of Allomyrina dichotoma.</title>
        <authorList>
            <person name="Lee S.D."/>
        </authorList>
    </citation>
    <scope>NUCLEOTIDE SEQUENCE [LARGE SCALE GENOMIC DNA]</scope>
    <source>
        <strain evidence="1 2">BWM-S5</strain>
    </source>
</reference>
<protein>
    <recommendedName>
        <fullName evidence="3">DUF4304 domain-containing protein</fullName>
    </recommendedName>
</protein>
<dbReference type="EMBL" id="JAEDXU010000001">
    <property type="protein sequence ID" value="MBP1045166.1"/>
    <property type="molecule type" value="Genomic_DNA"/>
</dbReference>
<gene>
    <name evidence="1" type="ORF">I6N96_02665</name>
</gene>
<dbReference type="Proteomes" id="UP000673375">
    <property type="component" value="Unassembled WGS sequence"/>
</dbReference>
<comment type="caution">
    <text evidence="1">The sequence shown here is derived from an EMBL/GenBank/DDBJ whole genome shotgun (WGS) entry which is preliminary data.</text>
</comment>
<evidence type="ECO:0008006" key="3">
    <source>
        <dbReference type="Google" id="ProtNLM"/>
    </source>
</evidence>